<name>A0A158AL25_9BURK</name>
<evidence type="ECO:0000256" key="1">
    <source>
        <dbReference type="SAM" id="Phobius"/>
    </source>
</evidence>
<organism evidence="2 3">
    <name type="scientific">Caballeronia fortuita</name>
    <dbReference type="NCBI Taxonomy" id="1777138"/>
    <lineage>
        <taxon>Bacteria</taxon>
        <taxon>Pseudomonadati</taxon>
        <taxon>Pseudomonadota</taxon>
        <taxon>Betaproteobacteria</taxon>
        <taxon>Burkholderiales</taxon>
        <taxon>Burkholderiaceae</taxon>
        <taxon>Caballeronia</taxon>
    </lineage>
</organism>
<gene>
    <name evidence="2" type="ORF">AWB77_01856</name>
</gene>
<dbReference type="AlphaFoldDB" id="A0A158AL25"/>
<dbReference type="STRING" id="1777138.AWB77_01856"/>
<dbReference type="Proteomes" id="UP000054903">
    <property type="component" value="Unassembled WGS sequence"/>
</dbReference>
<evidence type="ECO:0000313" key="3">
    <source>
        <dbReference type="Proteomes" id="UP000054903"/>
    </source>
</evidence>
<comment type="caution">
    <text evidence="2">The sequence shown here is derived from an EMBL/GenBank/DDBJ whole genome shotgun (WGS) entry which is preliminary data.</text>
</comment>
<keyword evidence="1" id="KW-1133">Transmembrane helix</keyword>
<reference evidence="2" key="1">
    <citation type="submission" date="2016-01" db="EMBL/GenBank/DDBJ databases">
        <authorList>
            <person name="Peeters C."/>
        </authorList>
    </citation>
    <scope>NUCLEOTIDE SEQUENCE</scope>
    <source>
        <strain evidence="2">LMG 29320</strain>
    </source>
</reference>
<feature type="transmembrane region" description="Helical" evidence="1">
    <location>
        <begin position="21"/>
        <end position="41"/>
    </location>
</feature>
<dbReference type="EMBL" id="FCNX02000004">
    <property type="protein sequence ID" value="SAK58276.1"/>
    <property type="molecule type" value="Genomic_DNA"/>
</dbReference>
<proteinExistence type="predicted"/>
<keyword evidence="1" id="KW-0472">Membrane</keyword>
<keyword evidence="1" id="KW-0812">Transmembrane</keyword>
<evidence type="ECO:0000313" key="2">
    <source>
        <dbReference type="EMBL" id="SAK58276.1"/>
    </source>
</evidence>
<sequence>MDQGRAESRRVRRARRSLHASLSWRVVAGVGARAFAAWVAVEWIRL</sequence>
<accession>A0A158AL25</accession>
<protein>
    <submittedName>
        <fullName evidence="2">Uncharacterized protein</fullName>
    </submittedName>
</protein>
<keyword evidence="3" id="KW-1185">Reference proteome</keyword>